<keyword evidence="9" id="KW-0472">Membrane</keyword>
<evidence type="ECO:0000256" key="5">
    <source>
        <dbReference type="ARBA" id="ARBA00022777"/>
    </source>
</evidence>
<feature type="transmembrane region" description="Helical" evidence="9">
    <location>
        <begin position="505"/>
        <end position="529"/>
    </location>
</feature>
<keyword evidence="2" id="KW-0723">Serine/threonine-protein kinase</keyword>
<dbReference type="GO" id="GO:0004674">
    <property type="term" value="F:protein serine/threonine kinase activity"/>
    <property type="evidence" value="ECO:0007669"/>
    <property type="project" value="UniProtKB-KW"/>
</dbReference>
<dbReference type="CDD" id="cd14014">
    <property type="entry name" value="STKc_PknB_like"/>
    <property type="match status" value="1"/>
</dbReference>
<name>A0A517T5S1_9PLAN</name>
<dbReference type="Gene3D" id="1.10.510.10">
    <property type="entry name" value="Transferase(Phosphotransferase) domain 1"/>
    <property type="match status" value="1"/>
</dbReference>
<dbReference type="InterPro" id="IPR011009">
    <property type="entry name" value="Kinase-like_dom_sf"/>
</dbReference>
<dbReference type="EMBL" id="CP036316">
    <property type="protein sequence ID" value="QDT63714.1"/>
    <property type="molecule type" value="Genomic_DNA"/>
</dbReference>
<evidence type="ECO:0000256" key="2">
    <source>
        <dbReference type="ARBA" id="ARBA00022527"/>
    </source>
</evidence>
<protein>
    <recommendedName>
        <fullName evidence="1">non-specific serine/threonine protein kinase</fullName>
        <ecNumber evidence="1">2.7.11.1</ecNumber>
    </recommendedName>
</protein>
<evidence type="ECO:0000256" key="1">
    <source>
        <dbReference type="ARBA" id="ARBA00012513"/>
    </source>
</evidence>
<dbReference type="PROSITE" id="PS00107">
    <property type="entry name" value="PROTEIN_KINASE_ATP"/>
    <property type="match status" value="1"/>
</dbReference>
<keyword evidence="6 7" id="KW-0067">ATP-binding</keyword>
<feature type="domain" description="Protein kinase" evidence="10">
    <location>
        <begin position="85"/>
        <end position="346"/>
    </location>
</feature>
<dbReference type="Proteomes" id="UP000319976">
    <property type="component" value="Chromosome"/>
</dbReference>
<evidence type="ECO:0000256" key="4">
    <source>
        <dbReference type="ARBA" id="ARBA00022741"/>
    </source>
</evidence>
<sequence length="544" mass="59127">MSTDPHAAAKDQDATFVPGQTGENNLDETYTPPAEGAPQTVAGDAGGAAANDQSFQQSPPSTSNLAPSKTQSGTGPQKVTKVGDFQLMKKLGQGGMGTVYLAKQVSLDRKVAIKTLSKELAKREDFVGRFLREARSMAKLDHPNIVKVFAAESVHGMHFAAIEYVDGQSMQDWMDEKRKLSIGDAVLVTMVTAEALKHAHELNMIHRDIKPDNILVTKKGIIKVADFGLAKAMDEDVSMTASGTGLGTPLYMPPEQARNAKHVDQRTDIYALGCTLYYMLTGELPFKADNTIELITLKEKGMFTSAKKLVPEIPDGLDLIIDKSMAKNPDQRYSTVEEMLSNMASLNIANEALSFIDDAVPASMARSVGNTTQMGAKKKTRTGSADSRAEAVRKKQESTATKKFQVVYKNPEGKPIVAVMTAQQVLKAFKSGILDLESKARKSKKDQYLPLAQFAEFADVVNAKAAHVVAEKQKSNISEQVAKLERKRKWQQRLKPITNMVKGGMGLMGLLLWLAFVFGIIGGLGFAAWKWGPDLLKQFGMGGG</sequence>
<evidence type="ECO:0000256" key="9">
    <source>
        <dbReference type="SAM" id="Phobius"/>
    </source>
</evidence>
<dbReference type="KEGG" id="chya:V22_09390"/>
<dbReference type="EC" id="2.7.11.1" evidence="1"/>
<dbReference type="PROSITE" id="PS50011">
    <property type="entry name" value="PROTEIN_KINASE_DOM"/>
    <property type="match status" value="1"/>
</dbReference>
<gene>
    <name evidence="11" type="primary">prkC_3</name>
    <name evidence="11" type="ORF">V22_09390</name>
</gene>
<evidence type="ECO:0000256" key="3">
    <source>
        <dbReference type="ARBA" id="ARBA00022679"/>
    </source>
</evidence>
<dbReference type="AlphaFoldDB" id="A0A517T5S1"/>
<dbReference type="Gene3D" id="3.30.200.20">
    <property type="entry name" value="Phosphorylase Kinase, domain 1"/>
    <property type="match status" value="1"/>
</dbReference>
<dbReference type="GO" id="GO:0005524">
    <property type="term" value="F:ATP binding"/>
    <property type="evidence" value="ECO:0007669"/>
    <property type="project" value="UniProtKB-UniRule"/>
</dbReference>
<feature type="region of interest" description="Disordered" evidence="8">
    <location>
        <begin position="1"/>
        <end position="79"/>
    </location>
</feature>
<dbReference type="PROSITE" id="PS00108">
    <property type="entry name" value="PROTEIN_KINASE_ST"/>
    <property type="match status" value="1"/>
</dbReference>
<dbReference type="InterPro" id="IPR008271">
    <property type="entry name" value="Ser/Thr_kinase_AS"/>
</dbReference>
<feature type="binding site" evidence="7">
    <location>
        <position position="114"/>
    </location>
    <ligand>
        <name>ATP</name>
        <dbReference type="ChEBI" id="CHEBI:30616"/>
    </ligand>
</feature>
<evidence type="ECO:0000256" key="8">
    <source>
        <dbReference type="SAM" id="MobiDB-lite"/>
    </source>
</evidence>
<dbReference type="OrthoDB" id="6111975at2"/>
<keyword evidence="9" id="KW-0812">Transmembrane</keyword>
<dbReference type="FunFam" id="1.10.510.10:FF:000021">
    <property type="entry name" value="Serine/threonine protein kinase"/>
    <property type="match status" value="1"/>
</dbReference>
<keyword evidence="12" id="KW-1185">Reference proteome</keyword>
<dbReference type="InterPro" id="IPR000719">
    <property type="entry name" value="Prot_kinase_dom"/>
</dbReference>
<keyword evidence="5 11" id="KW-0418">Kinase</keyword>
<evidence type="ECO:0000256" key="6">
    <source>
        <dbReference type="ARBA" id="ARBA00022840"/>
    </source>
</evidence>
<dbReference type="Pfam" id="PF00069">
    <property type="entry name" value="Pkinase"/>
    <property type="match status" value="1"/>
</dbReference>
<dbReference type="SUPFAM" id="SSF56112">
    <property type="entry name" value="Protein kinase-like (PK-like)"/>
    <property type="match status" value="1"/>
</dbReference>
<feature type="compositionally biased region" description="Polar residues" evidence="8">
    <location>
        <begin position="51"/>
        <end position="77"/>
    </location>
</feature>
<dbReference type="RefSeq" id="WP_145260230.1">
    <property type="nucleotide sequence ID" value="NZ_CP036316.1"/>
</dbReference>
<dbReference type="InterPro" id="IPR017441">
    <property type="entry name" value="Protein_kinase_ATP_BS"/>
</dbReference>
<reference evidence="11 12" key="1">
    <citation type="submission" date="2019-02" db="EMBL/GenBank/DDBJ databases">
        <title>Deep-cultivation of Planctomycetes and their phenomic and genomic characterization uncovers novel biology.</title>
        <authorList>
            <person name="Wiegand S."/>
            <person name="Jogler M."/>
            <person name="Boedeker C."/>
            <person name="Pinto D."/>
            <person name="Vollmers J."/>
            <person name="Rivas-Marin E."/>
            <person name="Kohn T."/>
            <person name="Peeters S.H."/>
            <person name="Heuer A."/>
            <person name="Rast P."/>
            <person name="Oberbeckmann S."/>
            <person name="Bunk B."/>
            <person name="Jeske O."/>
            <person name="Meyerdierks A."/>
            <person name="Storesund J.E."/>
            <person name="Kallscheuer N."/>
            <person name="Luecker S."/>
            <person name="Lage O.M."/>
            <person name="Pohl T."/>
            <person name="Merkel B.J."/>
            <person name="Hornburger P."/>
            <person name="Mueller R.-W."/>
            <person name="Bruemmer F."/>
            <person name="Labrenz M."/>
            <person name="Spormann A.M."/>
            <person name="Op den Camp H."/>
            <person name="Overmann J."/>
            <person name="Amann R."/>
            <person name="Jetten M.S.M."/>
            <person name="Mascher T."/>
            <person name="Medema M.H."/>
            <person name="Devos D.P."/>
            <person name="Kaster A.-K."/>
            <person name="Ovreas L."/>
            <person name="Rohde M."/>
            <person name="Galperin M.Y."/>
            <person name="Jogler C."/>
        </authorList>
    </citation>
    <scope>NUCLEOTIDE SEQUENCE [LARGE SCALE GENOMIC DNA]</scope>
    <source>
        <strain evidence="11 12">V22</strain>
    </source>
</reference>
<evidence type="ECO:0000313" key="12">
    <source>
        <dbReference type="Proteomes" id="UP000319976"/>
    </source>
</evidence>
<dbReference type="SMART" id="SM00220">
    <property type="entry name" value="S_TKc"/>
    <property type="match status" value="1"/>
</dbReference>
<proteinExistence type="predicted"/>
<keyword evidence="4 7" id="KW-0547">Nucleotide-binding</keyword>
<evidence type="ECO:0000259" key="10">
    <source>
        <dbReference type="PROSITE" id="PS50011"/>
    </source>
</evidence>
<evidence type="ECO:0000313" key="11">
    <source>
        <dbReference type="EMBL" id="QDT63714.1"/>
    </source>
</evidence>
<keyword evidence="3 11" id="KW-0808">Transferase</keyword>
<organism evidence="11 12">
    <name type="scientific">Calycomorphotria hydatis</name>
    <dbReference type="NCBI Taxonomy" id="2528027"/>
    <lineage>
        <taxon>Bacteria</taxon>
        <taxon>Pseudomonadati</taxon>
        <taxon>Planctomycetota</taxon>
        <taxon>Planctomycetia</taxon>
        <taxon>Planctomycetales</taxon>
        <taxon>Planctomycetaceae</taxon>
        <taxon>Calycomorphotria</taxon>
    </lineage>
</organism>
<evidence type="ECO:0000256" key="7">
    <source>
        <dbReference type="PROSITE-ProRule" id="PRU10141"/>
    </source>
</evidence>
<dbReference type="PANTHER" id="PTHR43289">
    <property type="entry name" value="MITOGEN-ACTIVATED PROTEIN KINASE KINASE KINASE 20-RELATED"/>
    <property type="match status" value="1"/>
</dbReference>
<keyword evidence="9" id="KW-1133">Transmembrane helix</keyword>
<dbReference type="PANTHER" id="PTHR43289:SF6">
    <property type="entry name" value="SERINE_THREONINE-PROTEIN KINASE NEKL-3"/>
    <property type="match status" value="1"/>
</dbReference>
<accession>A0A517T5S1</accession>